<dbReference type="InterPro" id="IPR006683">
    <property type="entry name" value="Thioestr_dom"/>
</dbReference>
<dbReference type="PANTHER" id="PTHR12655">
    <property type="entry name" value="ACYL-COA THIOESTERASE"/>
    <property type="match status" value="1"/>
</dbReference>
<dbReference type="InterPro" id="IPR033120">
    <property type="entry name" value="HOTDOG_ACOT"/>
</dbReference>
<evidence type="ECO:0000256" key="4">
    <source>
        <dbReference type="ARBA" id="ARBA00022946"/>
    </source>
</evidence>
<evidence type="ECO:0000313" key="6">
    <source>
        <dbReference type="EMBL" id="KAJ3136761.1"/>
    </source>
</evidence>
<dbReference type="AlphaFoldDB" id="A0AAD5T905"/>
<evidence type="ECO:0000313" key="7">
    <source>
        <dbReference type="Proteomes" id="UP001211907"/>
    </source>
</evidence>
<dbReference type="EMBL" id="JADGJH010000129">
    <property type="protein sequence ID" value="KAJ3136761.1"/>
    <property type="molecule type" value="Genomic_DNA"/>
</dbReference>
<comment type="similarity">
    <text evidence="1">Belongs to the acyl coenzyme A hydrolase family.</text>
</comment>
<gene>
    <name evidence="6" type="ORF">HK100_001335</name>
</gene>
<dbReference type="GO" id="GO:0006637">
    <property type="term" value="P:acyl-CoA metabolic process"/>
    <property type="evidence" value="ECO:0007669"/>
    <property type="project" value="TreeGrafter"/>
</dbReference>
<keyword evidence="7" id="KW-1185">Reference proteome</keyword>
<evidence type="ECO:0000256" key="2">
    <source>
        <dbReference type="ARBA" id="ARBA00022737"/>
    </source>
</evidence>
<dbReference type="InterPro" id="IPR029069">
    <property type="entry name" value="HotDog_dom_sf"/>
</dbReference>
<name>A0AAD5T905_9FUNG</name>
<dbReference type="Pfam" id="PF03061">
    <property type="entry name" value="4HBT"/>
    <property type="match status" value="1"/>
</dbReference>
<dbReference type="PANTHER" id="PTHR12655:SF0">
    <property type="entry name" value="ACYL-COENZYME A THIOESTERASE 9, MITOCHONDRIAL"/>
    <property type="match status" value="1"/>
</dbReference>
<sequence>MAVLITHALTRTVGFAKSYAPIAFRGFATKLNYVPIKETTGQIQTTARRPEFRKHSQQTSNLWIHRMKDRILQLTKQNNLTPGLAESPASIDGRLNDRTMNDSFVQVFLPFRSDPTLIEDYLNPWGRIRVGKVLEDLDALAASISFLHCSEISSNLTIVTATVDRIDIIQEIPKDDDISIFGHVTYVGNSSMEITIHMQKIPKNSGITAEEMNDEASPYRRTMVPKMNERTENDLILVAKFIMVALDSETGKSAKVPQIRFQNETEREIFANGAIHKAAKQNETHAALINRPPSVEEMSFVHALYKEYIKYVPIGEGGEGVPKPENIIWMRDTLLQNINLTYPQDRNIHNKIFGGYLMRLAYEVASTTGMIFCKSPLKFLSLDDVTFRRPVEIGDILDLRSQVVYTHESKVVIKVVAHIADAQKGTSVLSNEFWFTFDAVSPIPGKTRRIIPRTYNDCMLYLEGKRRFSSLENFP</sequence>
<keyword evidence="3" id="KW-0378">Hydrolase</keyword>
<comment type="caution">
    <text evidence="6">The sequence shown here is derived from an EMBL/GenBank/DDBJ whole genome shotgun (WGS) entry which is preliminary data.</text>
</comment>
<accession>A0AAD5T905</accession>
<dbReference type="CDD" id="cd03442">
    <property type="entry name" value="BFIT_BACH"/>
    <property type="match status" value="2"/>
</dbReference>
<feature type="domain" description="HotDog ACOT-type" evidence="5">
    <location>
        <begin position="103"/>
        <end position="249"/>
    </location>
</feature>
<feature type="domain" description="HotDog ACOT-type" evidence="5">
    <location>
        <begin position="331"/>
        <end position="443"/>
    </location>
</feature>
<organism evidence="6 7">
    <name type="scientific">Physocladia obscura</name>
    <dbReference type="NCBI Taxonomy" id="109957"/>
    <lineage>
        <taxon>Eukaryota</taxon>
        <taxon>Fungi</taxon>
        <taxon>Fungi incertae sedis</taxon>
        <taxon>Chytridiomycota</taxon>
        <taxon>Chytridiomycota incertae sedis</taxon>
        <taxon>Chytridiomycetes</taxon>
        <taxon>Chytridiales</taxon>
        <taxon>Chytriomycetaceae</taxon>
        <taxon>Physocladia</taxon>
    </lineage>
</organism>
<dbReference type="GO" id="GO:0047617">
    <property type="term" value="F:fatty acyl-CoA hydrolase activity"/>
    <property type="evidence" value="ECO:0007669"/>
    <property type="project" value="TreeGrafter"/>
</dbReference>
<reference evidence="6" key="1">
    <citation type="submission" date="2020-05" db="EMBL/GenBank/DDBJ databases">
        <title>Phylogenomic resolution of chytrid fungi.</title>
        <authorList>
            <person name="Stajich J.E."/>
            <person name="Amses K."/>
            <person name="Simmons R."/>
            <person name="Seto K."/>
            <person name="Myers J."/>
            <person name="Bonds A."/>
            <person name="Quandt C.A."/>
            <person name="Barry K."/>
            <person name="Liu P."/>
            <person name="Grigoriev I."/>
            <person name="Longcore J.E."/>
            <person name="James T.Y."/>
        </authorList>
    </citation>
    <scope>NUCLEOTIDE SEQUENCE</scope>
    <source>
        <strain evidence="6">JEL0513</strain>
    </source>
</reference>
<protein>
    <recommendedName>
        <fullName evidence="5">HotDog ACOT-type domain-containing protein</fullName>
    </recommendedName>
</protein>
<keyword evidence="4" id="KW-0809">Transit peptide</keyword>
<evidence type="ECO:0000256" key="1">
    <source>
        <dbReference type="ARBA" id="ARBA00010458"/>
    </source>
</evidence>
<dbReference type="GO" id="GO:0005739">
    <property type="term" value="C:mitochondrion"/>
    <property type="evidence" value="ECO:0007669"/>
    <property type="project" value="TreeGrafter"/>
</dbReference>
<keyword evidence="2" id="KW-0677">Repeat</keyword>
<evidence type="ECO:0000259" key="5">
    <source>
        <dbReference type="PROSITE" id="PS51770"/>
    </source>
</evidence>
<evidence type="ECO:0000256" key="3">
    <source>
        <dbReference type="ARBA" id="ARBA00022801"/>
    </source>
</evidence>
<dbReference type="Gene3D" id="3.10.129.10">
    <property type="entry name" value="Hotdog Thioesterase"/>
    <property type="match status" value="2"/>
</dbReference>
<proteinExistence type="inferred from homology"/>
<dbReference type="Proteomes" id="UP001211907">
    <property type="component" value="Unassembled WGS sequence"/>
</dbReference>
<dbReference type="PROSITE" id="PS51770">
    <property type="entry name" value="HOTDOG_ACOT"/>
    <property type="match status" value="2"/>
</dbReference>
<dbReference type="SUPFAM" id="SSF54637">
    <property type="entry name" value="Thioesterase/thiol ester dehydrase-isomerase"/>
    <property type="match status" value="2"/>
</dbReference>